<feature type="domain" description="PNPLA" evidence="4">
    <location>
        <begin position="23"/>
        <end position="221"/>
    </location>
</feature>
<dbReference type="EMBL" id="JACHLR010000020">
    <property type="protein sequence ID" value="MBB4860344.1"/>
    <property type="molecule type" value="Genomic_DNA"/>
</dbReference>
<evidence type="ECO:0000256" key="2">
    <source>
        <dbReference type="ARBA" id="ARBA00023098"/>
    </source>
</evidence>
<dbReference type="PROSITE" id="PS51635">
    <property type="entry name" value="PNPLA"/>
    <property type="match status" value="1"/>
</dbReference>
<dbReference type="Gene3D" id="3.40.1090.10">
    <property type="entry name" value="Cytosolic phospholipase A2 catalytic domain"/>
    <property type="match status" value="1"/>
</dbReference>
<evidence type="ECO:0000313" key="5">
    <source>
        <dbReference type="EMBL" id="MBB4860344.1"/>
    </source>
</evidence>
<comment type="caution">
    <text evidence="5">The sequence shown here is derived from an EMBL/GenBank/DDBJ whole genome shotgun (WGS) entry which is preliminary data.</text>
</comment>
<dbReference type="Proteomes" id="UP000555448">
    <property type="component" value="Unassembled WGS sequence"/>
</dbReference>
<organism evidence="5 6">
    <name type="scientific">Novosphingobium chloroacetimidivorans</name>
    <dbReference type="NCBI Taxonomy" id="1428314"/>
    <lineage>
        <taxon>Bacteria</taxon>
        <taxon>Pseudomonadati</taxon>
        <taxon>Pseudomonadota</taxon>
        <taxon>Alphaproteobacteria</taxon>
        <taxon>Sphingomonadales</taxon>
        <taxon>Sphingomonadaceae</taxon>
        <taxon>Novosphingobium</taxon>
    </lineage>
</organism>
<accession>A0A7W7NYD1</accession>
<dbReference type="PANTHER" id="PTHR32176:SF92">
    <property type="entry name" value="XYLOSE ISOMERASE"/>
    <property type="match status" value="1"/>
</dbReference>
<name>A0A7W7NYD1_9SPHN</name>
<dbReference type="GO" id="GO:0047372">
    <property type="term" value="F:monoacylglycerol lipase activity"/>
    <property type="evidence" value="ECO:0007669"/>
    <property type="project" value="TreeGrafter"/>
</dbReference>
<feature type="active site" description="Nucleophile" evidence="3">
    <location>
        <position position="68"/>
    </location>
</feature>
<feature type="short sequence motif" description="GXGXXG" evidence="3">
    <location>
        <begin position="27"/>
        <end position="32"/>
    </location>
</feature>
<evidence type="ECO:0000256" key="1">
    <source>
        <dbReference type="ARBA" id="ARBA00010240"/>
    </source>
</evidence>
<evidence type="ECO:0000256" key="3">
    <source>
        <dbReference type="PROSITE-ProRule" id="PRU01161"/>
    </source>
</evidence>
<feature type="short sequence motif" description="GXSXG" evidence="3">
    <location>
        <begin position="66"/>
        <end position="70"/>
    </location>
</feature>
<dbReference type="AlphaFoldDB" id="A0A7W7NYD1"/>
<keyword evidence="3" id="KW-0378">Hydrolase</keyword>
<proteinExistence type="inferred from homology"/>
<gene>
    <name evidence="5" type="ORF">HNO88_003687</name>
</gene>
<dbReference type="InterPro" id="IPR016035">
    <property type="entry name" value="Acyl_Trfase/lysoPLipase"/>
</dbReference>
<evidence type="ECO:0000313" key="6">
    <source>
        <dbReference type="Proteomes" id="UP000555448"/>
    </source>
</evidence>
<dbReference type="RefSeq" id="WP_184248962.1">
    <property type="nucleotide sequence ID" value="NZ_JACHLR010000020.1"/>
</dbReference>
<keyword evidence="6" id="KW-1185">Reference proteome</keyword>
<comment type="similarity">
    <text evidence="1">Belongs to the patatin family.</text>
</comment>
<evidence type="ECO:0000259" key="4">
    <source>
        <dbReference type="PROSITE" id="PS51635"/>
    </source>
</evidence>
<sequence length="389" mass="42787">MTDDLQQTALCARVTAPGPKKMLTIDGGGIRGVLALGVLERMEVILREESGRPDLVLADYFDAIAGTSTGAIVAAGLAKGMTVQSLIAFYVESGKEMFRKSSLVRRVWYKYEKKALAQKLRQADAFGDLRLGSQELRTVLMMVMRNATTDSPWQITNNPFEHYNQPAHPDCNLRLPLWRLIRASTAAPVYFPPEEIPLGARKFLFVDGGVTMYNNPAFQLFLMMTLDRYWRAADPAQVRPWAVGTDKLLLMSVGTGTVSGENQGLSAPDMHLLFNAKGIASVLMLGALNEQDTLCRVFGECVAGDRIDRSLDTMIGAKGPMADKLFRYARYNADLTAGGLLSLGFVEIDPPSVQQLDSVKAIDDLLRIGRAVGETKLRKEHFDFATFAA</sequence>
<dbReference type="GO" id="GO:0016042">
    <property type="term" value="P:lipid catabolic process"/>
    <property type="evidence" value="ECO:0007669"/>
    <property type="project" value="UniProtKB-UniRule"/>
</dbReference>
<dbReference type="GO" id="GO:0004620">
    <property type="term" value="F:phospholipase activity"/>
    <property type="evidence" value="ECO:0007669"/>
    <property type="project" value="TreeGrafter"/>
</dbReference>
<dbReference type="SUPFAM" id="SSF52151">
    <property type="entry name" value="FabD/lysophospholipase-like"/>
    <property type="match status" value="1"/>
</dbReference>
<dbReference type="InterPro" id="IPR002641">
    <property type="entry name" value="PNPLA_dom"/>
</dbReference>
<keyword evidence="2 3" id="KW-0443">Lipid metabolism</keyword>
<dbReference type="PANTHER" id="PTHR32176">
    <property type="entry name" value="XYLOSE ISOMERASE"/>
    <property type="match status" value="1"/>
</dbReference>
<reference evidence="5 6" key="1">
    <citation type="submission" date="2020-08" db="EMBL/GenBank/DDBJ databases">
        <title>Functional genomics of gut bacteria from endangered species of beetles.</title>
        <authorList>
            <person name="Carlos-Shanley C."/>
        </authorList>
    </citation>
    <scope>NUCLEOTIDE SEQUENCE [LARGE SCALE GENOMIC DNA]</scope>
    <source>
        <strain evidence="5 6">S00245</strain>
    </source>
</reference>
<keyword evidence="3" id="KW-0442">Lipid degradation</keyword>
<protein>
    <recommendedName>
        <fullName evidence="4">PNPLA domain-containing protein</fullName>
    </recommendedName>
</protein>
<dbReference type="Pfam" id="PF01734">
    <property type="entry name" value="Patatin"/>
    <property type="match status" value="1"/>
</dbReference>
<feature type="short sequence motif" description="DGA/G" evidence="3">
    <location>
        <begin position="207"/>
        <end position="209"/>
    </location>
</feature>
<feature type="active site" description="Proton acceptor" evidence="3">
    <location>
        <position position="207"/>
    </location>
</feature>